<dbReference type="EMBL" id="JAPUUL010002875">
    <property type="protein sequence ID" value="KAJ8124635.1"/>
    <property type="molecule type" value="Genomic_DNA"/>
</dbReference>
<name>A0ACC2JB06_9PEZI</name>
<reference evidence="1" key="1">
    <citation type="submission" date="2022-12" db="EMBL/GenBank/DDBJ databases">
        <title>Genome Sequence of Lasiodiplodia mahajangana.</title>
        <authorList>
            <person name="Buettner E."/>
        </authorList>
    </citation>
    <scope>NUCLEOTIDE SEQUENCE</scope>
    <source>
        <strain evidence="1">VT137</strain>
    </source>
</reference>
<keyword evidence="2" id="KW-1185">Reference proteome</keyword>
<sequence length="410" mass="43891">MSVASGRNRGGPNLILASRTPTPPRASTTSLSSCISEDSNLGQHSKWDQSGVSTGQSQRKRRRDGAIIYYSGAPFCTDLSGDYGEVSPDTYDMTSSGDQPMQEDPVYLHLVHRPYINRTSSGSSIPVKPLSELDSFHAMTAPSDGVDEEMTASDSDDCIDADFGWSDTHQQAQLTNLEASGLGGVYPDDHFVVVVSTRRSTEAMLDDDSDGGDDDEKSDKYWSPAPQSRLADRLSHDTVGSRGTTDSIAATLALMSTESSVPRYASARKLLTVKIGYMTRKIHPLPPVPLPPPAFYHALSDSDSDGYGTSFEEDISVSSERSILSKRPMLEGSMDSENRDLSGNDEEDEHSDGGLDFDPGSSVSKKTSRESGANLRDRPSIPPLPEKSTGSSAATAGGAGSGYYSSMEDA</sequence>
<organism evidence="1 2">
    <name type="scientific">Lasiodiplodia mahajangana</name>
    <dbReference type="NCBI Taxonomy" id="1108764"/>
    <lineage>
        <taxon>Eukaryota</taxon>
        <taxon>Fungi</taxon>
        <taxon>Dikarya</taxon>
        <taxon>Ascomycota</taxon>
        <taxon>Pezizomycotina</taxon>
        <taxon>Dothideomycetes</taxon>
        <taxon>Dothideomycetes incertae sedis</taxon>
        <taxon>Botryosphaeriales</taxon>
        <taxon>Botryosphaeriaceae</taxon>
        <taxon>Lasiodiplodia</taxon>
    </lineage>
</organism>
<gene>
    <name evidence="1" type="ORF">O1611_g9006</name>
</gene>
<accession>A0ACC2JB06</accession>
<evidence type="ECO:0000313" key="1">
    <source>
        <dbReference type="EMBL" id="KAJ8124635.1"/>
    </source>
</evidence>
<comment type="caution">
    <text evidence="1">The sequence shown here is derived from an EMBL/GenBank/DDBJ whole genome shotgun (WGS) entry which is preliminary data.</text>
</comment>
<protein>
    <submittedName>
        <fullName evidence="1">Uncharacterized protein</fullName>
    </submittedName>
</protein>
<proteinExistence type="predicted"/>
<evidence type="ECO:0000313" key="2">
    <source>
        <dbReference type="Proteomes" id="UP001153332"/>
    </source>
</evidence>
<dbReference type="Proteomes" id="UP001153332">
    <property type="component" value="Unassembled WGS sequence"/>
</dbReference>